<evidence type="ECO:0000256" key="1">
    <source>
        <dbReference type="SAM" id="MobiDB-lite"/>
    </source>
</evidence>
<accession>A0A411ZZV4</accession>
<feature type="region of interest" description="Disordered" evidence="1">
    <location>
        <begin position="387"/>
        <end position="427"/>
    </location>
</feature>
<comment type="caution">
    <text evidence="2">The sequence shown here is derived from an EMBL/GenBank/DDBJ whole genome shotgun (WGS) entry which is preliminary data.</text>
</comment>
<name>A0A411ZZV4_9FIRM</name>
<feature type="compositionally biased region" description="Acidic residues" evidence="1">
    <location>
        <begin position="89"/>
        <end position="106"/>
    </location>
</feature>
<dbReference type="RefSeq" id="WP_117975933.1">
    <property type="nucleotide sequence ID" value="NZ_QRST01000001.1"/>
</dbReference>
<organism evidence="2 3">
    <name type="scientific">Megamonas rupellensis</name>
    <dbReference type="NCBI Taxonomy" id="491921"/>
    <lineage>
        <taxon>Bacteria</taxon>
        <taxon>Bacillati</taxon>
        <taxon>Bacillota</taxon>
        <taxon>Negativicutes</taxon>
        <taxon>Selenomonadales</taxon>
        <taxon>Selenomonadaceae</taxon>
        <taxon>Megamonas</taxon>
    </lineage>
</organism>
<protein>
    <submittedName>
        <fullName evidence="2">Uncharacterized protein</fullName>
    </submittedName>
</protein>
<feature type="compositionally biased region" description="Low complexity" evidence="1">
    <location>
        <begin position="135"/>
        <end position="153"/>
    </location>
</feature>
<evidence type="ECO:0000313" key="3">
    <source>
        <dbReference type="Proteomes" id="UP000284662"/>
    </source>
</evidence>
<feature type="region of interest" description="Disordered" evidence="1">
    <location>
        <begin position="85"/>
        <end position="153"/>
    </location>
</feature>
<dbReference type="Proteomes" id="UP000284662">
    <property type="component" value="Unassembled WGS sequence"/>
</dbReference>
<sequence length="511" mass="59118">MTDLNKNNLLYVPKTELERHYESSGIFYDKTPDLIKNTPIVENKTNIIDDLNELKSLIDFLPDGLAFIKDSIDKLIELQEYHFNKNNNNEEDNDSDTPDDTNNETDNDIKVPNITPPDEIIDNSTNEEQNDINDDSNNNNNENNNINNDNNIDFTEDYEVTNNELIDLPDFFPNKTNIDINFVEPKSLIQIAQEDYKRDTLDLNEYYLQKLQIVLQQYFQKMLAIGQECGVMNIKNLIKDFDGNAVNINDKNLLHLKDHVIRSQILRDQKTRLFKLTHNVDNTLNHIRSWHASEQERERYYSEEYGDSETYLNNCSNTLLVQSRKRYDNNYKQSLYNMFKYLDSSVLVTGEILSLVTNEAQAKGKMLKEGIDIFVSTKTKKIEELNKQTNNIENDMSKPVETTSNNTSSESSSNKSSSETSSNEQQKYDDFAKLQKEHPEWFVGDTYVGDDADAKKKAEEALKQNEDTKKETTNIIKDVLNNITSKDNNNLTDYFIKSIKNKNNSENKGGN</sequence>
<gene>
    <name evidence="2" type="ORF">DWZ11_00455</name>
</gene>
<feature type="compositionally biased region" description="Low complexity" evidence="1">
    <location>
        <begin position="401"/>
        <end position="424"/>
    </location>
</feature>
<reference evidence="2 3" key="1">
    <citation type="submission" date="2018-08" db="EMBL/GenBank/DDBJ databases">
        <title>A genome reference for cultivated species of the human gut microbiota.</title>
        <authorList>
            <person name="Zou Y."/>
            <person name="Xue W."/>
            <person name="Luo G."/>
        </authorList>
    </citation>
    <scope>NUCLEOTIDE SEQUENCE [LARGE SCALE GENOMIC DNA]</scope>
    <source>
        <strain evidence="2 3">AF29-2</strain>
    </source>
</reference>
<dbReference type="EMBL" id="QRST01000001">
    <property type="protein sequence ID" value="RGQ08363.1"/>
    <property type="molecule type" value="Genomic_DNA"/>
</dbReference>
<proteinExistence type="predicted"/>
<dbReference type="AlphaFoldDB" id="A0A411ZZV4"/>
<evidence type="ECO:0000313" key="2">
    <source>
        <dbReference type="EMBL" id="RGQ08363.1"/>
    </source>
</evidence>